<proteinExistence type="predicted"/>
<dbReference type="AlphaFoldDB" id="A0AAW0L5P0"/>
<dbReference type="EMBL" id="PKMF04000160">
    <property type="protein sequence ID" value="KAK7846109.1"/>
    <property type="molecule type" value="Genomic_DNA"/>
</dbReference>
<gene>
    <name evidence="2" type="primary">SBT5.6_4</name>
    <name evidence="2" type="ORF">CFP56_008306</name>
</gene>
<evidence type="ECO:0000313" key="2">
    <source>
        <dbReference type="EMBL" id="KAK7846109.1"/>
    </source>
</evidence>
<dbReference type="InterPro" id="IPR037045">
    <property type="entry name" value="S8pro/Inhibitor_I9_sf"/>
</dbReference>
<keyword evidence="3" id="KW-1185">Reference proteome</keyword>
<protein>
    <submittedName>
        <fullName evidence="2">Subtilisin-like protease sbt5.6</fullName>
    </submittedName>
</protein>
<sequence>MYFWPPQVYIRYFGEHSVEKTLKEIEDIHHSYLLCVKNNEVEARASLIYSYKQSINGFAAVLAPEEASKLSSNKQKHHMELKEEVSVYQSNPRKYSLHATRSWEFLGLEQGETKPIKDSWRGDFIVQS</sequence>
<feature type="domain" description="Inhibitor I9" evidence="1">
    <location>
        <begin position="8"/>
        <end position="74"/>
    </location>
</feature>
<reference evidence="2 3" key="1">
    <citation type="journal article" date="2018" name="Sci. Data">
        <title>The draft genome sequence of cork oak.</title>
        <authorList>
            <person name="Ramos A.M."/>
            <person name="Usie A."/>
            <person name="Barbosa P."/>
            <person name="Barros P.M."/>
            <person name="Capote T."/>
            <person name="Chaves I."/>
            <person name="Simoes F."/>
            <person name="Abreu I."/>
            <person name="Carrasquinho I."/>
            <person name="Faro C."/>
            <person name="Guimaraes J.B."/>
            <person name="Mendonca D."/>
            <person name="Nobrega F."/>
            <person name="Rodrigues L."/>
            <person name="Saibo N.J.M."/>
            <person name="Varela M.C."/>
            <person name="Egas C."/>
            <person name="Matos J."/>
            <person name="Miguel C.M."/>
            <person name="Oliveira M.M."/>
            <person name="Ricardo C.P."/>
            <person name="Goncalves S."/>
        </authorList>
    </citation>
    <scope>NUCLEOTIDE SEQUENCE [LARGE SCALE GENOMIC DNA]</scope>
    <source>
        <strain evidence="3">cv. HL8</strain>
    </source>
</reference>
<organism evidence="2 3">
    <name type="scientific">Quercus suber</name>
    <name type="common">Cork oak</name>
    <dbReference type="NCBI Taxonomy" id="58331"/>
    <lineage>
        <taxon>Eukaryota</taxon>
        <taxon>Viridiplantae</taxon>
        <taxon>Streptophyta</taxon>
        <taxon>Embryophyta</taxon>
        <taxon>Tracheophyta</taxon>
        <taxon>Spermatophyta</taxon>
        <taxon>Magnoliopsida</taxon>
        <taxon>eudicotyledons</taxon>
        <taxon>Gunneridae</taxon>
        <taxon>Pentapetalae</taxon>
        <taxon>rosids</taxon>
        <taxon>fabids</taxon>
        <taxon>Fagales</taxon>
        <taxon>Fagaceae</taxon>
        <taxon>Quercus</taxon>
    </lineage>
</organism>
<dbReference type="Pfam" id="PF05922">
    <property type="entry name" value="Inhibitor_I9"/>
    <property type="match status" value="1"/>
</dbReference>
<dbReference type="InterPro" id="IPR010259">
    <property type="entry name" value="S8pro/Inhibitor_I9"/>
</dbReference>
<evidence type="ECO:0000259" key="1">
    <source>
        <dbReference type="Pfam" id="PF05922"/>
    </source>
</evidence>
<name>A0AAW0L5P0_QUESU</name>
<evidence type="ECO:0000313" key="3">
    <source>
        <dbReference type="Proteomes" id="UP000237347"/>
    </source>
</evidence>
<comment type="caution">
    <text evidence="2">The sequence shown here is derived from an EMBL/GenBank/DDBJ whole genome shotgun (WGS) entry which is preliminary data.</text>
</comment>
<accession>A0AAW0L5P0</accession>
<dbReference type="Proteomes" id="UP000237347">
    <property type="component" value="Unassembled WGS sequence"/>
</dbReference>
<dbReference type="GO" id="GO:0008233">
    <property type="term" value="F:peptidase activity"/>
    <property type="evidence" value="ECO:0007669"/>
    <property type="project" value="UniProtKB-KW"/>
</dbReference>
<dbReference type="GO" id="GO:0006508">
    <property type="term" value="P:proteolysis"/>
    <property type="evidence" value="ECO:0007669"/>
    <property type="project" value="UniProtKB-KW"/>
</dbReference>
<dbReference type="Gene3D" id="3.30.70.80">
    <property type="entry name" value="Peptidase S8 propeptide/proteinase inhibitor I9"/>
    <property type="match status" value="1"/>
</dbReference>